<reference evidence="5" key="1">
    <citation type="submission" date="2016-10" db="EMBL/GenBank/DDBJ databases">
        <authorList>
            <person name="Varghese N."/>
            <person name="Submissions S."/>
        </authorList>
    </citation>
    <scope>NUCLEOTIDE SEQUENCE [LARGE SCALE GENOMIC DNA]</scope>
    <source>
        <strain evidence="5">DSM 45237</strain>
    </source>
</reference>
<keyword evidence="2" id="KW-0560">Oxidoreductase</keyword>
<evidence type="ECO:0000256" key="1">
    <source>
        <dbReference type="ARBA" id="ARBA00022857"/>
    </source>
</evidence>
<dbReference type="InterPro" id="IPR013154">
    <property type="entry name" value="ADH-like_N"/>
</dbReference>
<name>A0A1H5M5G8_9ACTN</name>
<feature type="domain" description="Enoyl reductase (ER)" evidence="3">
    <location>
        <begin position="10"/>
        <end position="322"/>
    </location>
</feature>
<dbReference type="OrthoDB" id="9780520at2"/>
<accession>A0A1H5M5G8</accession>
<evidence type="ECO:0000313" key="5">
    <source>
        <dbReference type="Proteomes" id="UP000181980"/>
    </source>
</evidence>
<dbReference type="InterPro" id="IPR036291">
    <property type="entry name" value="NAD(P)-bd_dom_sf"/>
</dbReference>
<keyword evidence="5" id="KW-1185">Reference proteome</keyword>
<organism evidence="4 5">
    <name type="scientific">Jiangella alba</name>
    <dbReference type="NCBI Taxonomy" id="561176"/>
    <lineage>
        <taxon>Bacteria</taxon>
        <taxon>Bacillati</taxon>
        <taxon>Actinomycetota</taxon>
        <taxon>Actinomycetes</taxon>
        <taxon>Jiangellales</taxon>
        <taxon>Jiangellaceae</taxon>
        <taxon>Jiangella</taxon>
    </lineage>
</organism>
<dbReference type="AlphaFoldDB" id="A0A1H5M5G8"/>
<dbReference type="RefSeq" id="WP_069111940.1">
    <property type="nucleotide sequence ID" value="NZ_FNUC01000003.1"/>
</dbReference>
<dbReference type="PANTHER" id="PTHR48106">
    <property type="entry name" value="QUINONE OXIDOREDUCTASE PIG3-RELATED"/>
    <property type="match status" value="1"/>
</dbReference>
<dbReference type="InterPro" id="IPR011032">
    <property type="entry name" value="GroES-like_sf"/>
</dbReference>
<dbReference type="GO" id="GO:0016651">
    <property type="term" value="F:oxidoreductase activity, acting on NAD(P)H"/>
    <property type="evidence" value="ECO:0007669"/>
    <property type="project" value="TreeGrafter"/>
</dbReference>
<evidence type="ECO:0000313" key="4">
    <source>
        <dbReference type="EMBL" id="SEE84709.1"/>
    </source>
</evidence>
<dbReference type="Gene3D" id="3.90.180.10">
    <property type="entry name" value="Medium-chain alcohol dehydrogenases, catalytic domain"/>
    <property type="match status" value="1"/>
</dbReference>
<dbReference type="SUPFAM" id="SSF51735">
    <property type="entry name" value="NAD(P)-binding Rossmann-fold domains"/>
    <property type="match status" value="1"/>
</dbReference>
<dbReference type="Gene3D" id="3.40.50.720">
    <property type="entry name" value="NAD(P)-binding Rossmann-like Domain"/>
    <property type="match status" value="1"/>
</dbReference>
<keyword evidence="1" id="KW-0521">NADP</keyword>
<gene>
    <name evidence="4" type="ORF">SAMN04488561_2958</name>
</gene>
<dbReference type="InterPro" id="IPR013149">
    <property type="entry name" value="ADH-like_C"/>
</dbReference>
<dbReference type="Pfam" id="PF08240">
    <property type="entry name" value="ADH_N"/>
    <property type="match status" value="1"/>
</dbReference>
<dbReference type="Proteomes" id="UP000181980">
    <property type="component" value="Unassembled WGS sequence"/>
</dbReference>
<dbReference type="Pfam" id="PF00107">
    <property type="entry name" value="ADH_zinc_N"/>
    <property type="match status" value="1"/>
</dbReference>
<dbReference type="STRING" id="561176.SAMN04488561_2958"/>
<dbReference type="EMBL" id="FNUC01000003">
    <property type="protein sequence ID" value="SEE84709.1"/>
    <property type="molecule type" value="Genomic_DNA"/>
</dbReference>
<protein>
    <submittedName>
        <fullName evidence="4">NADPH2:quinone reductase</fullName>
    </submittedName>
</protein>
<evidence type="ECO:0000256" key="2">
    <source>
        <dbReference type="ARBA" id="ARBA00023002"/>
    </source>
</evidence>
<dbReference type="SUPFAM" id="SSF50129">
    <property type="entry name" value="GroES-like"/>
    <property type="match status" value="1"/>
</dbReference>
<dbReference type="SMART" id="SM00829">
    <property type="entry name" value="PKS_ER"/>
    <property type="match status" value="1"/>
</dbReference>
<dbReference type="InterPro" id="IPR020843">
    <property type="entry name" value="ER"/>
</dbReference>
<evidence type="ECO:0000259" key="3">
    <source>
        <dbReference type="SMART" id="SM00829"/>
    </source>
</evidence>
<dbReference type="GO" id="GO:0070402">
    <property type="term" value="F:NADPH binding"/>
    <property type="evidence" value="ECO:0007669"/>
    <property type="project" value="TreeGrafter"/>
</dbReference>
<proteinExistence type="predicted"/>
<sequence length="324" mass="32406">MRAIEVREFGGPEVLVAREVPDPVAGPGQVVIALAAADVIYLDTLLRGGWGGEHFPLRPPYVPGGGGAGTVVATGPGVDPGWVGRRVLARGSGGYADRMTAGLDELVELPGGVGWTDAAALLHDGVTALGLLRHAPVAAGDTVLIAAAAGGAGSLLVQLATAAGARVVAAARGERKLALARDLGADLTVDYGEDGWQHRVRAATGGDGVEVAFDGAGGGPGGLGAAAFETVARGGRFVTYGTAGGGFTEVDAERAANRRIEVTNALATRLDRAAVRELLAAALALAAAGRLRPVIAAAHPLDRAADAHTALEARATVGKSLLVT</sequence>